<evidence type="ECO:0000256" key="1">
    <source>
        <dbReference type="SAM" id="Phobius"/>
    </source>
</evidence>
<feature type="transmembrane region" description="Helical" evidence="1">
    <location>
        <begin position="6"/>
        <end position="29"/>
    </location>
</feature>
<keyword evidence="1" id="KW-0472">Membrane</keyword>
<keyword evidence="1" id="KW-1133">Transmembrane helix</keyword>
<sequence length="263" mass="27902">MIGEAVYGYWTPCFWGLAVLAGFLGWGSAIQRAGSLPQTDWGLRCAWGMAFVTVSGGLLACLSLAAKPVLIGMVAAGALLAVLFCGPSLSSILTNRRSTLGVFGFVALILLFYAAFVDVRWSNACDDDVAYFVFAKRLLDSGTLIEPFSLRRLSAYGGHSLLQAVIWAFGSQKSLYILDAGLCGVVLAGMIFGSCRRAKISIGCACLIAGAAILLPVPRINSMSQATGIVLFFALFRTLRNSAQRTPRWQDCAIAGMCTAAGM</sequence>
<dbReference type="eggNOG" id="ENOG50305WF">
    <property type="taxonomic scope" value="Bacteria"/>
</dbReference>
<dbReference type="HOGENOM" id="CLU_1057269_0_0_0"/>
<dbReference type="InParanoid" id="Q029C4"/>
<feature type="transmembrane region" description="Helical" evidence="1">
    <location>
        <begin position="41"/>
        <end position="65"/>
    </location>
</feature>
<gene>
    <name evidence="2" type="ordered locus">Acid_1374</name>
</gene>
<proteinExistence type="predicted"/>
<protein>
    <recommendedName>
        <fullName evidence="3">Glycosyltransferase RgtA/B/C/D-like domain-containing protein</fullName>
    </recommendedName>
</protein>
<dbReference type="KEGG" id="sus:Acid_1374"/>
<evidence type="ECO:0008006" key="3">
    <source>
        <dbReference type="Google" id="ProtNLM"/>
    </source>
</evidence>
<dbReference type="EMBL" id="CP000473">
    <property type="protein sequence ID" value="ABJ82367.1"/>
    <property type="molecule type" value="Genomic_DNA"/>
</dbReference>
<feature type="transmembrane region" description="Helical" evidence="1">
    <location>
        <begin position="223"/>
        <end position="239"/>
    </location>
</feature>
<reference evidence="2" key="1">
    <citation type="submission" date="2006-10" db="EMBL/GenBank/DDBJ databases">
        <title>Complete sequence of Solibacter usitatus Ellin6076.</title>
        <authorList>
            <consortium name="US DOE Joint Genome Institute"/>
            <person name="Copeland A."/>
            <person name="Lucas S."/>
            <person name="Lapidus A."/>
            <person name="Barry K."/>
            <person name="Detter J.C."/>
            <person name="Glavina del Rio T."/>
            <person name="Hammon N."/>
            <person name="Israni S."/>
            <person name="Dalin E."/>
            <person name="Tice H."/>
            <person name="Pitluck S."/>
            <person name="Thompson L.S."/>
            <person name="Brettin T."/>
            <person name="Bruce D."/>
            <person name="Han C."/>
            <person name="Tapia R."/>
            <person name="Gilna P."/>
            <person name="Schmutz J."/>
            <person name="Larimer F."/>
            <person name="Land M."/>
            <person name="Hauser L."/>
            <person name="Kyrpides N."/>
            <person name="Mikhailova N."/>
            <person name="Janssen P.H."/>
            <person name="Kuske C.R."/>
            <person name="Richardson P."/>
        </authorList>
    </citation>
    <scope>NUCLEOTIDE SEQUENCE</scope>
    <source>
        <strain evidence="2">Ellin6076</strain>
    </source>
</reference>
<accession>Q029C4</accession>
<feature type="transmembrane region" description="Helical" evidence="1">
    <location>
        <begin position="71"/>
        <end position="93"/>
    </location>
</feature>
<evidence type="ECO:0000313" key="2">
    <source>
        <dbReference type="EMBL" id="ABJ82367.1"/>
    </source>
</evidence>
<organism evidence="2">
    <name type="scientific">Solibacter usitatus (strain Ellin6076)</name>
    <dbReference type="NCBI Taxonomy" id="234267"/>
    <lineage>
        <taxon>Bacteria</taxon>
        <taxon>Pseudomonadati</taxon>
        <taxon>Acidobacteriota</taxon>
        <taxon>Terriglobia</taxon>
        <taxon>Bryobacterales</taxon>
        <taxon>Solibacteraceae</taxon>
        <taxon>Candidatus Solibacter</taxon>
    </lineage>
</organism>
<name>Q029C4_SOLUE</name>
<feature type="transmembrane region" description="Helical" evidence="1">
    <location>
        <begin position="100"/>
        <end position="117"/>
    </location>
</feature>
<keyword evidence="1" id="KW-0812">Transmembrane</keyword>
<feature type="transmembrane region" description="Helical" evidence="1">
    <location>
        <begin position="175"/>
        <end position="193"/>
    </location>
</feature>
<feature type="transmembrane region" description="Helical" evidence="1">
    <location>
        <begin position="200"/>
        <end position="217"/>
    </location>
</feature>
<dbReference type="AlphaFoldDB" id="Q029C4"/>